<dbReference type="GO" id="GO:0005886">
    <property type="term" value="C:plasma membrane"/>
    <property type="evidence" value="ECO:0007669"/>
    <property type="project" value="UniProtKB-SubCell"/>
</dbReference>
<protein>
    <submittedName>
        <fullName evidence="14">Methyl-accepting chemotaxis protein</fullName>
    </submittedName>
</protein>
<keyword evidence="4 10" id="KW-0812">Transmembrane</keyword>
<dbReference type="EMBL" id="MWSK01000006">
    <property type="protein sequence ID" value="OXS76534.1"/>
    <property type="molecule type" value="Genomic_DNA"/>
</dbReference>
<dbReference type="STRING" id="1017273.SAMN05443094_10629"/>
<feature type="domain" description="HAMP" evidence="12">
    <location>
        <begin position="301"/>
        <end position="353"/>
    </location>
</feature>
<feature type="transmembrane region" description="Helical" evidence="10">
    <location>
        <begin position="280"/>
        <end position="303"/>
    </location>
</feature>
<dbReference type="Gene3D" id="6.10.340.10">
    <property type="match status" value="1"/>
</dbReference>
<dbReference type="RefSeq" id="WP_045852237.1">
    <property type="nucleotide sequence ID" value="NZ_FTLX01000006.1"/>
</dbReference>
<evidence type="ECO:0000256" key="3">
    <source>
        <dbReference type="ARBA" id="ARBA00022500"/>
    </source>
</evidence>
<keyword evidence="7 9" id="KW-0807">Transducer</keyword>
<dbReference type="Pfam" id="PF00015">
    <property type="entry name" value="MCPsignal"/>
    <property type="match status" value="1"/>
</dbReference>
<evidence type="ECO:0000256" key="9">
    <source>
        <dbReference type="PROSITE-ProRule" id="PRU00284"/>
    </source>
</evidence>
<keyword evidence="5 10" id="KW-1133">Transmembrane helix</keyword>
<proteinExistence type="inferred from homology"/>
<dbReference type="Proteomes" id="UP000186385">
    <property type="component" value="Unassembled WGS sequence"/>
</dbReference>
<evidence type="ECO:0000256" key="8">
    <source>
        <dbReference type="ARBA" id="ARBA00029447"/>
    </source>
</evidence>
<dbReference type="AlphaFoldDB" id="A0A1N6YYS2"/>
<accession>A0A1N6YYS2</accession>
<evidence type="ECO:0000313" key="15">
    <source>
        <dbReference type="Proteomes" id="UP000186385"/>
    </source>
</evidence>
<evidence type="ECO:0000313" key="14">
    <source>
        <dbReference type="EMBL" id="SIR19675.1"/>
    </source>
</evidence>
<dbReference type="PANTHER" id="PTHR32089">
    <property type="entry name" value="METHYL-ACCEPTING CHEMOTAXIS PROTEIN MCPB"/>
    <property type="match status" value="1"/>
</dbReference>
<dbReference type="GO" id="GO:0006935">
    <property type="term" value="P:chemotaxis"/>
    <property type="evidence" value="ECO:0007669"/>
    <property type="project" value="UniProtKB-KW"/>
</dbReference>
<dbReference type="Pfam" id="PF00672">
    <property type="entry name" value="HAMP"/>
    <property type="match status" value="1"/>
</dbReference>
<reference evidence="16" key="2">
    <citation type="submission" date="2017-03" db="EMBL/GenBank/DDBJ databases">
        <title>Bacillus sp. V-88(T) DSM27956, whole genome shotgun sequencing project.</title>
        <authorList>
            <person name="Dastager S.G."/>
            <person name="Neurgaonkar P.S."/>
            <person name="Dharne M.S."/>
        </authorList>
    </citation>
    <scope>NUCLEOTIDE SEQUENCE [LARGE SCALE GENOMIC DNA]</scope>
    <source>
        <strain evidence="16">DSM 25145</strain>
    </source>
</reference>
<dbReference type="PROSITE" id="PS50111">
    <property type="entry name" value="CHEMOTAXIS_TRANSDUC_2"/>
    <property type="match status" value="1"/>
</dbReference>
<evidence type="ECO:0000256" key="5">
    <source>
        <dbReference type="ARBA" id="ARBA00022989"/>
    </source>
</evidence>
<feature type="domain" description="Methyl-accepting transducer" evidence="11">
    <location>
        <begin position="372"/>
        <end position="612"/>
    </location>
</feature>
<evidence type="ECO:0000256" key="2">
    <source>
        <dbReference type="ARBA" id="ARBA00022475"/>
    </source>
</evidence>
<keyword evidence="3" id="KW-0145">Chemotaxis</keyword>
<dbReference type="EMBL" id="FTLX01000006">
    <property type="protein sequence ID" value="SIR19675.1"/>
    <property type="molecule type" value="Genomic_DNA"/>
</dbReference>
<comment type="similarity">
    <text evidence="8">Belongs to the methyl-accepting chemotaxis (MCP) protein family.</text>
</comment>
<dbReference type="InterPro" id="IPR004089">
    <property type="entry name" value="MCPsignal_dom"/>
</dbReference>
<dbReference type="PANTHER" id="PTHR32089:SF114">
    <property type="entry name" value="METHYL-ACCEPTING CHEMOTAXIS PROTEIN MCPB"/>
    <property type="match status" value="1"/>
</dbReference>
<dbReference type="OrthoDB" id="9760371at2"/>
<evidence type="ECO:0000256" key="10">
    <source>
        <dbReference type="SAM" id="Phobius"/>
    </source>
</evidence>
<gene>
    <name evidence="13" type="ORF">B1B05_12680</name>
    <name evidence="14" type="ORF">SAMN05443094_10629</name>
</gene>
<evidence type="ECO:0000256" key="6">
    <source>
        <dbReference type="ARBA" id="ARBA00023136"/>
    </source>
</evidence>
<dbReference type="Gene3D" id="1.10.287.950">
    <property type="entry name" value="Methyl-accepting chemotaxis protein"/>
    <property type="match status" value="1"/>
</dbReference>
<dbReference type="InterPro" id="IPR033479">
    <property type="entry name" value="dCache_1"/>
</dbReference>
<dbReference type="SMART" id="SM00283">
    <property type="entry name" value="MA"/>
    <property type="match status" value="1"/>
</dbReference>
<feature type="transmembrane region" description="Helical" evidence="10">
    <location>
        <begin position="12"/>
        <end position="29"/>
    </location>
</feature>
<reference evidence="14 15" key="1">
    <citation type="submission" date="2017-01" db="EMBL/GenBank/DDBJ databases">
        <authorList>
            <person name="Mah S.A."/>
            <person name="Swanson W.J."/>
            <person name="Moy G.W."/>
            <person name="Vacquier V.D."/>
        </authorList>
    </citation>
    <scope>NUCLEOTIDE SEQUENCE [LARGE SCALE GENOMIC DNA]</scope>
    <source>
        <strain evidence="14 15">NIO-1016</strain>
    </source>
</reference>
<evidence type="ECO:0000256" key="7">
    <source>
        <dbReference type="ARBA" id="ARBA00023224"/>
    </source>
</evidence>
<dbReference type="Gene3D" id="3.30.450.20">
    <property type="entry name" value="PAS domain"/>
    <property type="match status" value="2"/>
</dbReference>
<sequence>MKSIRMKFMLPIAIVLICAFVFIILFSGFKTEQRIEKDTAGQTEGFVKELNNSAVAFLQKYEESIQLLSESAQVINYANAAAVDVPDGGADRQLQAVFNRYTDIYKDALSVYYVSAGGTFKMAPATALPEGFNPVEAPSYQEAAESEEPVWSEPYESETGDYVITVSKAIKSGSDVLGVLGADINLTSMTNRMNALNIGYDGYPIVLSNEGKAIIHPTQKGKDISKDAVLSAVLSGEKSGLIETDTVLTVYDTAAQTGWKIGAVYEKQNLFGVSDDLKKILAITALSVLFIVMAVVFVLTSTITKPIQKLKASVKQVADGNLQTHVHVSGKDEVAVLGRNFNDMIVKMRSIVEVTEDAAKNVRESIHHLNTAVLEINESGTMAVASLDELTEGTERSADSSRVAAERSKELGFLISSMSDEADSMATLAREASTAADKGTTHVSAVAESMSASAGRMQAAMKAIRDLAEDIGRIESIVHVIEDISAQTNLLALNASIEAARAGDHGKGFAVVAQEVRKLAEQSNKAAGEIHKKIAAIQVGSNHAIETVSEAGTHISAQTEAVRETENVFANQEEVMIKMDQAIAQMVGSIHTANKEKDAVVQTADSIAEEARLSAASCEEVQDRTRTQLSSIEGVAAASEQLASLNEELIQAIRQFHI</sequence>
<dbReference type="GO" id="GO:0007165">
    <property type="term" value="P:signal transduction"/>
    <property type="evidence" value="ECO:0007669"/>
    <property type="project" value="UniProtKB-KW"/>
</dbReference>
<evidence type="ECO:0000259" key="12">
    <source>
        <dbReference type="PROSITE" id="PS50885"/>
    </source>
</evidence>
<dbReference type="SMART" id="SM00304">
    <property type="entry name" value="HAMP"/>
    <property type="match status" value="1"/>
</dbReference>
<comment type="subcellular location">
    <subcellularLocation>
        <location evidence="1">Cell membrane</location>
        <topology evidence="1">Multi-pass membrane protein</topology>
    </subcellularLocation>
</comment>
<evidence type="ECO:0000256" key="1">
    <source>
        <dbReference type="ARBA" id="ARBA00004651"/>
    </source>
</evidence>
<dbReference type="InterPro" id="IPR003660">
    <property type="entry name" value="HAMP_dom"/>
</dbReference>
<dbReference type="CDD" id="cd06225">
    <property type="entry name" value="HAMP"/>
    <property type="match status" value="1"/>
</dbReference>
<dbReference type="Pfam" id="PF02743">
    <property type="entry name" value="dCache_1"/>
    <property type="match status" value="1"/>
</dbReference>
<keyword evidence="16" id="KW-1185">Reference proteome</keyword>
<evidence type="ECO:0000313" key="16">
    <source>
        <dbReference type="Proteomes" id="UP000215545"/>
    </source>
</evidence>
<evidence type="ECO:0000313" key="13">
    <source>
        <dbReference type="EMBL" id="OXS76534.1"/>
    </source>
</evidence>
<dbReference type="PROSITE" id="PS50885">
    <property type="entry name" value="HAMP"/>
    <property type="match status" value="1"/>
</dbReference>
<evidence type="ECO:0000259" key="11">
    <source>
        <dbReference type="PROSITE" id="PS50111"/>
    </source>
</evidence>
<reference evidence="13" key="3">
    <citation type="submission" date="2017-03" db="EMBL/GenBank/DDBJ databases">
        <authorList>
            <person name="Dastager S.G."/>
            <person name="Neurgaonkar P.S."/>
            <person name="Dharne M.S."/>
        </authorList>
    </citation>
    <scope>NUCLEOTIDE SEQUENCE</scope>
    <source>
        <strain evidence="13">DSM 25145</strain>
    </source>
</reference>
<keyword evidence="6 10" id="KW-0472">Membrane</keyword>
<dbReference type="Proteomes" id="UP000215545">
    <property type="component" value="Unassembled WGS sequence"/>
</dbReference>
<keyword evidence="2" id="KW-1003">Cell membrane</keyword>
<name>A0A1N6YYS2_9BACI</name>
<dbReference type="CDD" id="cd12913">
    <property type="entry name" value="PDC1_MCP_like"/>
    <property type="match status" value="1"/>
</dbReference>
<organism evidence="14 15">
    <name type="scientific">Domibacillus enclensis</name>
    <dbReference type="NCBI Taxonomy" id="1017273"/>
    <lineage>
        <taxon>Bacteria</taxon>
        <taxon>Bacillati</taxon>
        <taxon>Bacillota</taxon>
        <taxon>Bacilli</taxon>
        <taxon>Bacillales</taxon>
        <taxon>Bacillaceae</taxon>
        <taxon>Domibacillus</taxon>
    </lineage>
</organism>
<dbReference type="SUPFAM" id="SSF58104">
    <property type="entry name" value="Methyl-accepting chemotaxis protein (MCP) signaling domain"/>
    <property type="match status" value="1"/>
</dbReference>
<evidence type="ECO:0000256" key="4">
    <source>
        <dbReference type="ARBA" id="ARBA00022692"/>
    </source>
</evidence>